<dbReference type="InterPro" id="IPR036331">
    <property type="entry name" value="Chagasin-like_sf"/>
</dbReference>
<dbReference type="RefSeq" id="WP_043011639.1">
    <property type="nucleotide sequence ID" value="NZ_CP009620.1"/>
</dbReference>
<sequence length="240" mass="27238">MNAPQEKHVKQGSTFQIELKGNVSTGMSWCLKTLPASLILVAQERHPDPHPPHVVGYGDTEIFTFKAMETTETPQLLDFVLMRVWDMEVFETQQIAVSVTAHDHEVSYQVIGHYFSGHSLPTDEQRYFVFEDLSHFQSVFHPAATQGPQTWLTAKDFERHIVLAVVEPEEQALTNYTLNTPPYIDQDALVIDYRTQQIPTPGTTFRFSKILLVERGDYQEVRFINNGQAVTKSLPAPAHA</sequence>
<dbReference type="EMBL" id="CP009620">
    <property type="protein sequence ID" value="AIW22759.1"/>
    <property type="molecule type" value="Genomic_DNA"/>
</dbReference>
<dbReference type="SUPFAM" id="SSF141066">
    <property type="entry name" value="ICP-like"/>
    <property type="match status" value="1"/>
</dbReference>
<evidence type="ECO:0000313" key="5">
    <source>
        <dbReference type="Proteomes" id="UP000030081"/>
    </source>
</evidence>
<geneLocation type="plasmid" evidence="4 5">
    <name>p319</name>
</geneLocation>
<dbReference type="Gene3D" id="2.60.40.2020">
    <property type="match status" value="1"/>
</dbReference>
<gene>
    <name evidence="4" type="ORF">IX92_27275</name>
</gene>
<evidence type="ECO:0000256" key="2">
    <source>
        <dbReference type="ARBA" id="ARBA00022704"/>
    </source>
</evidence>
<protein>
    <recommendedName>
        <fullName evidence="3">Proteinase inhibitor I42 chagasin domain-containing protein</fullName>
    </recommendedName>
</protein>
<dbReference type="Pfam" id="PF09394">
    <property type="entry name" value="Inhibitor_I42"/>
    <property type="match status" value="1"/>
</dbReference>
<evidence type="ECO:0000256" key="1">
    <source>
        <dbReference type="ARBA" id="ARBA00022690"/>
    </source>
</evidence>
<evidence type="ECO:0000259" key="3">
    <source>
        <dbReference type="Pfam" id="PF09394"/>
    </source>
</evidence>
<dbReference type="AlphaFoldDB" id="A0AAN0SHP1"/>
<evidence type="ECO:0000313" key="4">
    <source>
        <dbReference type="EMBL" id="AIW22759.1"/>
    </source>
</evidence>
<keyword evidence="1" id="KW-0646">Protease inhibitor</keyword>
<reference evidence="4 5" key="1">
    <citation type="submission" date="2014-10" db="EMBL/GenBank/DDBJ databases">
        <title>The Complete Genome Sequence for the Shellfish Pathogen Vibrio coralliilyticus RE98 Isolated from a Shellfish Hatchery.</title>
        <authorList>
            <person name="Richards G.P."/>
            <person name="Bono J.L."/>
            <person name="Watson M.A."/>
            <person name="Needleman D.S."/>
        </authorList>
    </citation>
    <scope>NUCLEOTIDE SEQUENCE [LARGE SCALE GENOMIC DNA]</scope>
    <source>
        <strain evidence="4 5">RE98</strain>
        <plasmid evidence="4 5">p319</plasmid>
    </source>
</reference>
<keyword evidence="5" id="KW-1185">Reference proteome</keyword>
<name>A0AAN0SHP1_9VIBR</name>
<feature type="domain" description="Proteinase inhibitor I42 chagasin" evidence="3">
    <location>
        <begin position="9"/>
        <end position="97"/>
    </location>
</feature>
<dbReference type="GO" id="GO:0004869">
    <property type="term" value="F:cysteine-type endopeptidase inhibitor activity"/>
    <property type="evidence" value="ECO:0007669"/>
    <property type="project" value="UniProtKB-KW"/>
</dbReference>
<dbReference type="Proteomes" id="UP000030081">
    <property type="component" value="Plasmid p319"/>
</dbReference>
<keyword evidence="2" id="KW-0789">Thiol protease inhibitor</keyword>
<organism evidence="4 5">
    <name type="scientific">Vibrio coralliilyticus</name>
    <dbReference type="NCBI Taxonomy" id="190893"/>
    <lineage>
        <taxon>Bacteria</taxon>
        <taxon>Pseudomonadati</taxon>
        <taxon>Pseudomonadota</taxon>
        <taxon>Gammaproteobacteria</taxon>
        <taxon>Vibrionales</taxon>
        <taxon>Vibrionaceae</taxon>
        <taxon>Vibrio</taxon>
    </lineage>
</organism>
<keyword evidence="4" id="KW-0614">Plasmid</keyword>
<proteinExistence type="predicted"/>
<accession>A0AAN0SHP1</accession>
<dbReference type="KEGG" id="vcy:IX92_27275"/>
<dbReference type="InterPro" id="IPR018990">
    <property type="entry name" value="Prot_inh_I42_chagasin"/>
</dbReference>